<gene>
    <name evidence="2" type="ORF">N868_11305</name>
</gene>
<evidence type="ECO:0000313" key="3">
    <source>
        <dbReference type="Proteomes" id="UP000029839"/>
    </source>
</evidence>
<dbReference type="SUPFAM" id="SSF100950">
    <property type="entry name" value="NagB/RpiA/CoA transferase-like"/>
    <property type="match status" value="1"/>
</dbReference>
<comment type="caution">
    <text evidence="2">The sequence shown here is derived from an EMBL/GenBank/DDBJ whole genome shotgun (WGS) entry which is preliminary data.</text>
</comment>
<dbReference type="PANTHER" id="PTHR43682:SF1">
    <property type="entry name" value="LACTATE UTILIZATION PROTEIN C"/>
    <property type="match status" value="1"/>
</dbReference>
<protein>
    <recommendedName>
        <fullName evidence="1">LUD domain-containing protein</fullName>
    </recommendedName>
</protein>
<accession>A0A0A0BUC4</accession>
<dbReference type="InterPro" id="IPR037171">
    <property type="entry name" value="NagB/RpiA_transferase-like"/>
</dbReference>
<keyword evidence="3" id="KW-1185">Reference proteome</keyword>
<sequence length="230" mass="23326">MGPPSGGAVVSARGTTARDAVLGAVRAALADAEPAPTVPRAYRRAGERPSGDVDGLLDLLVDRLEDYRGTVVRCAPGDVRVAVAAQLEGAGSVVTPTGLPGEWSSAPGDVGVEVRVDDDAAPLSHAELDSTGAVLTACRVAVAETGTIVLDGGPDQGRRAITLLPDRHVCVVRADQVVAGVPEAVAVLAEHPGRPLTWVSGPSATSDIELVRVEGVHGPRDLRVVVVGAG</sequence>
<reference evidence="2 3" key="1">
    <citation type="submission" date="2013-08" db="EMBL/GenBank/DDBJ databases">
        <title>Genome sequencing of Cellulomonas carbonis T26.</title>
        <authorList>
            <person name="Chen F."/>
            <person name="Li Y."/>
            <person name="Wang G."/>
        </authorList>
    </citation>
    <scope>NUCLEOTIDE SEQUENCE [LARGE SCALE GENOMIC DNA]</scope>
    <source>
        <strain evidence="2 3">T26</strain>
    </source>
</reference>
<dbReference type="AlphaFoldDB" id="A0A0A0BUC4"/>
<reference evidence="2 3" key="2">
    <citation type="journal article" date="2015" name="Stand. Genomic Sci.">
        <title>Draft genome sequence of Cellulomonas carbonis T26(T) and comparative analysis of six Cellulomonas genomes.</title>
        <authorList>
            <person name="Zhuang W."/>
            <person name="Zhang S."/>
            <person name="Xia X."/>
            <person name="Wang G."/>
        </authorList>
    </citation>
    <scope>NUCLEOTIDE SEQUENCE [LARGE SCALE GENOMIC DNA]</scope>
    <source>
        <strain evidence="2 3">T26</strain>
    </source>
</reference>
<proteinExistence type="predicted"/>
<dbReference type="Proteomes" id="UP000029839">
    <property type="component" value="Unassembled WGS sequence"/>
</dbReference>
<dbReference type="EMBL" id="AXCY01000026">
    <property type="protein sequence ID" value="KGM11267.1"/>
    <property type="molecule type" value="Genomic_DNA"/>
</dbReference>
<name>A0A0A0BUC4_9CELL</name>
<dbReference type="InterPro" id="IPR003741">
    <property type="entry name" value="LUD_dom"/>
</dbReference>
<organism evidence="2 3">
    <name type="scientific">Cellulomonas carbonis T26</name>
    <dbReference type="NCBI Taxonomy" id="947969"/>
    <lineage>
        <taxon>Bacteria</taxon>
        <taxon>Bacillati</taxon>
        <taxon>Actinomycetota</taxon>
        <taxon>Actinomycetes</taxon>
        <taxon>Micrococcales</taxon>
        <taxon>Cellulomonadaceae</taxon>
        <taxon>Cellulomonas</taxon>
    </lineage>
</organism>
<dbReference type="Pfam" id="PF02589">
    <property type="entry name" value="LUD_dom"/>
    <property type="match status" value="1"/>
</dbReference>
<dbReference type="InterPro" id="IPR024185">
    <property type="entry name" value="FTHF_cligase-like_sf"/>
</dbReference>
<feature type="domain" description="LUD" evidence="1">
    <location>
        <begin position="129"/>
        <end position="227"/>
    </location>
</feature>
<dbReference type="PANTHER" id="PTHR43682">
    <property type="entry name" value="LACTATE UTILIZATION PROTEIN C"/>
    <property type="match status" value="1"/>
</dbReference>
<dbReference type="Gene3D" id="3.40.50.10420">
    <property type="entry name" value="NagB/RpiA/CoA transferase-like"/>
    <property type="match status" value="1"/>
</dbReference>
<evidence type="ECO:0000259" key="1">
    <source>
        <dbReference type="Pfam" id="PF02589"/>
    </source>
</evidence>
<evidence type="ECO:0000313" key="2">
    <source>
        <dbReference type="EMBL" id="KGM11267.1"/>
    </source>
</evidence>